<dbReference type="EMBL" id="DVIU01000053">
    <property type="protein sequence ID" value="HIS35521.1"/>
    <property type="molecule type" value="Genomic_DNA"/>
</dbReference>
<accession>A0A9D1EXF2</accession>
<name>A0A9D1EXF2_9BACT</name>
<proteinExistence type="predicted"/>
<evidence type="ECO:0000313" key="2">
    <source>
        <dbReference type="Proteomes" id="UP000823928"/>
    </source>
</evidence>
<dbReference type="Proteomes" id="UP000823928">
    <property type="component" value="Unassembled WGS sequence"/>
</dbReference>
<comment type="caution">
    <text evidence="1">The sequence shown here is derived from an EMBL/GenBank/DDBJ whole genome shotgun (WGS) entry which is preliminary data.</text>
</comment>
<organism evidence="1 2">
    <name type="scientific">Candidatus Scatousia excrementigallinarum</name>
    <dbReference type="NCBI Taxonomy" id="2840935"/>
    <lineage>
        <taxon>Bacteria</taxon>
        <taxon>Candidatus Scatousia</taxon>
    </lineage>
</organism>
<evidence type="ECO:0000313" key="1">
    <source>
        <dbReference type="EMBL" id="HIS35521.1"/>
    </source>
</evidence>
<reference evidence="1" key="1">
    <citation type="submission" date="2020-10" db="EMBL/GenBank/DDBJ databases">
        <authorList>
            <person name="Gilroy R."/>
        </authorList>
    </citation>
    <scope>NUCLEOTIDE SEQUENCE</scope>
    <source>
        <strain evidence="1">6276</strain>
    </source>
</reference>
<dbReference type="SUPFAM" id="SSF102405">
    <property type="entry name" value="MCP/YpsA-like"/>
    <property type="match status" value="1"/>
</dbReference>
<protein>
    <recommendedName>
        <fullName evidence="3">DUF1273 domain-containing protein</fullName>
    </recommendedName>
</protein>
<evidence type="ECO:0008006" key="3">
    <source>
        <dbReference type="Google" id="ProtNLM"/>
    </source>
</evidence>
<gene>
    <name evidence="1" type="ORF">IAC10_02670</name>
</gene>
<dbReference type="AlphaFoldDB" id="A0A9D1EXF2"/>
<dbReference type="Gene3D" id="3.40.50.450">
    <property type="match status" value="1"/>
</dbReference>
<sequence>MIVTFIGHRKIAEKSILYGKLIDLILRLVDYKNADTFLFGSKSQFNDLCLQAATEVKKIRPNVKLIYVRAEYPHISENYKDYLLNFYDDTYFPDKILNAGRAAYVERNFHMIDRADICIFYFDKTYSPPRDRIPNKHVCCPNKKVSGTKLAYDYALCKKKVIVNL</sequence>
<reference evidence="1" key="2">
    <citation type="journal article" date="2021" name="PeerJ">
        <title>Extensive microbial diversity within the chicken gut microbiome revealed by metagenomics and culture.</title>
        <authorList>
            <person name="Gilroy R."/>
            <person name="Ravi A."/>
            <person name="Getino M."/>
            <person name="Pursley I."/>
            <person name="Horton D.L."/>
            <person name="Alikhan N.F."/>
            <person name="Baker D."/>
            <person name="Gharbi K."/>
            <person name="Hall N."/>
            <person name="Watson M."/>
            <person name="Adriaenssens E.M."/>
            <person name="Foster-Nyarko E."/>
            <person name="Jarju S."/>
            <person name="Secka A."/>
            <person name="Antonio M."/>
            <person name="Oren A."/>
            <person name="Chaudhuri R.R."/>
            <person name="La Ragione R."/>
            <person name="Hildebrand F."/>
            <person name="Pallen M.J."/>
        </authorList>
    </citation>
    <scope>NUCLEOTIDE SEQUENCE</scope>
    <source>
        <strain evidence="1">6276</strain>
    </source>
</reference>